<keyword evidence="3" id="KW-0285">Flavoprotein</keyword>
<evidence type="ECO:0000313" key="9">
    <source>
        <dbReference type="Proteomes" id="UP000321484"/>
    </source>
</evidence>
<evidence type="ECO:0000256" key="3">
    <source>
        <dbReference type="ARBA" id="ARBA00022630"/>
    </source>
</evidence>
<dbReference type="InterPro" id="IPR050416">
    <property type="entry name" value="FAD-linked_Oxidoreductase"/>
</dbReference>
<dbReference type="SUPFAM" id="SSF56176">
    <property type="entry name" value="FAD-binding/transporter-associated domain-like"/>
    <property type="match status" value="1"/>
</dbReference>
<name>A0A511YV99_9CELL</name>
<dbReference type="InterPro" id="IPR016169">
    <property type="entry name" value="FAD-bd_PCMH_sub2"/>
</dbReference>
<comment type="cofactor">
    <cofactor evidence="1">
        <name>FAD</name>
        <dbReference type="ChEBI" id="CHEBI:57692"/>
    </cofactor>
</comment>
<dbReference type="PANTHER" id="PTHR42973:SF39">
    <property type="entry name" value="FAD-BINDING PCMH-TYPE DOMAIN-CONTAINING PROTEIN"/>
    <property type="match status" value="1"/>
</dbReference>
<comment type="caution">
    <text evidence="8">The sequence shown here is derived from an EMBL/GenBank/DDBJ whole genome shotgun (WGS) entry which is preliminary data.</text>
</comment>
<dbReference type="AlphaFoldDB" id="A0A511YV99"/>
<sequence length="470" mass="47940">MTLISEPTGSQGRHAADPAPGDLTDLAGGLTGRLVTSADADWDAHRMPWNVVVDQQPAAIVVAAGADDVVTTVRYAAAHGLAVAAQPGGHGASRASDGTILLRTGALDDIWIDADARVARVGAGVKWGALQAALDGTGLSGLVGSNPDVTVVGLCLGGGIGWLGRAFGRGSDAVRSFEVVDAEGQHRWVTDASDPDLMWALRGGGGDLAVVTAVELDLFPVPELAAATLAFPGDAAASVLRAFAAVTRTAPRELTLWANLMHLPDAPFVPEPMRGQSFAMVTACFLGDADALDALVAPLREAGPVLRDEVRAITPGQLGMIAEEPVDPTPAVMAGTLLHTLDDAAVDALLAQIGVGTGTVLAGGSIRHLGGALAERRSSAVAGPIAEPYSFAAMGIVPVPELAGVVDAQLDAVVAALGPWSTGRSVLTFLDRGESMARCYDGPLLARLRAVKAAVDPDGVVRSNRPIPQA</sequence>
<dbReference type="RefSeq" id="WP_186814458.1">
    <property type="nucleotide sequence ID" value="NZ_BJYK01000001.1"/>
</dbReference>
<evidence type="ECO:0000256" key="2">
    <source>
        <dbReference type="ARBA" id="ARBA00005466"/>
    </source>
</evidence>
<dbReference type="InterPro" id="IPR036318">
    <property type="entry name" value="FAD-bd_PCMH-like_sf"/>
</dbReference>
<evidence type="ECO:0000256" key="5">
    <source>
        <dbReference type="ARBA" id="ARBA00023002"/>
    </source>
</evidence>
<dbReference type="InterPro" id="IPR006094">
    <property type="entry name" value="Oxid_FAD_bind_N"/>
</dbReference>
<dbReference type="Pfam" id="PF01565">
    <property type="entry name" value="FAD_binding_4"/>
    <property type="match status" value="1"/>
</dbReference>
<dbReference type="PANTHER" id="PTHR42973">
    <property type="entry name" value="BINDING OXIDOREDUCTASE, PUTATIVE (AFU_ORTHOLOGUE AFUA_1G17690)-RELATED"/>
    <property type="match status" value="1"/>
</dbReference>
<feature type="compositionally biased region" description="Polar residues" evidence="6">
    <location>
        <begin position="1"/>
        <end position="11"/>
    </location>
</feature>
<organism evidence="8 9">
    <name type="scientific">Actinotalea fermentans</name>
    <dbReference type="NCBI Taxonomy" id="43671"/>
    <lineage>
        <taxon>Bacteria</taxon>
        <taxon>Bacillati</taxon>
        <taxon>Actinomycetota</taxon>
        <taxon>Actinomycetes</taxon>
        <taxon>Micrococcales</taxon>
        <taxon>Cellulomonadaceae</taxon>
        <taxon>Actinotalea</taxon>
    </lineage>
</organism>
<evidence type="ECO:0000256" key="4">
    <source>
        <dbReference type="ARBA" id="ARBA00022827"/>
    </source>
</evidence>
<dbReference type="Gene3D" id="3.30.43.10">
    <property type="entry name" value="Uridine Diphospho-n-acetylenolpyruvylglucosamine Reductase, domain 2"/>
    <property type="match status" value="1"/>
</dbReference>
<dbReference type="Proteomes" id="UP000321484">
    <property type="component" value="Unassembled WGS sequence"/>
</dbReference>
<evidence type="ECO:0000256" key="1">
    <source>
        <dbReference type="ARBA" id="ARBA00001974"/>
    </source>
</evidence>
<feature type="domain" description="FAD-binding PCMH-type" evidence="7">
    <location>
        <begin position="53"/>
        <end position="221"/>
    </location>
</feature>
<dbReference type="GO" id="GO:0016491">
    <property type="term" value="F:oxidoreductase activity"/>
    <property type="evidence" value="ECO:0007669"/>
    <property type="project" value="UniProtKB-KW"/>
</dbReference>
<accession>A0A511YV99</accession>
<evidence type="ECO:0000256" key="6">
    <source>
        <dbReference type="SAM" id="MobiDB-lite"/>
    </source>
</evidence>
<feature type="region of interest" description="Disordered" evidence="6">
    <location>
        <begin position="1"/>
        <end position="21"/>
    </location>
</feature>
<proteinExistence type="inferred from homology"/>
<dbReference type="Gene3D" id="3.40.462.20">
    <property type="match status" value="1"/>
</dbReference>
<dbReference type="EMBL" id="BJYK01000001">
    <property type="protein sequence ID" value="GEN79132.1"/>
    <property type="molecule type" value="Genomic_DNA"/>
</dbReference>
<dbReference type="GO" id="GO:0071949">
    <property type="term" value="F:FAD binding"/>
    <property type="evidence" value="ECO:0007669"/>
    <property type="project" value="InterPro"/>
</dbReference>
<dbReference type="PROSITE" id="PS51387">
    <property type="entry name" value="FAD_PCMH"/>
    <property type="match status" value="1"/>
</dbReference>
<dbReference type="InterPro" id="IPR016167">
    <property type="entry name" value="FAD-bd_PCMH_sub1"/>
</dbReference>
<comment type="similarity">
    <text evidence="2">Belongs to the oxygen-dependent FAD-linked oxidoreductase family.</text>
</comment>
<gene>
    <name evidence="8" type="ORF">AFE02nite_08660</name>
</gene>
<keyword evidence="5" id="KW-0560">Oxidoreductase</keyword>
<dbReference type="InterPro" id="IPR016166">
    <property type="entry name" value="FAD-bd_PCMH"/>
</dbReference>
<evidence type="ECO:0000259" key="7">
    <source>
        <dbReference type="PROSITE" id="PS51387"/>
    </source>
</evidence>
<evidence type="ECO:0000313" key="8">
    <source>
        <dbReference type="EMBL" id="GEN79132.1"/>
    </source>
</evidence>
<reference evidence="8 9" key="1">
    <citation type="submission" date="2019-07" db="EMBL/GenBank/DDBJ databases">
        <title>Whole genome shotgun sequence of Actinotalea fermentans NBRC 105374.</title>
        <authorList>
            <person name="Hosoyama A."/>
            <person name="Uohara A."/>
            <person name="Ohji S."/>
            <person name="Ichikawa N."/>
        </authorList>
    </citation>
    <scope>NUCLEOTIDE SEQUENCE [LARGE SCALE GENOMIC DNA]</scope>
    <source>
        <strain evidence="8 9">NBRC 105374</strain>
    </source>
</reference>
<keyword evidence="4" id="KW-0274">FAD</keyword>
<keyword evidence="9" id="KW-1185">Reference proteome</keyword>
<dbReference type="Gene3D" id="3.30.465.10">
    <property type="match status" value="1"/>
</dbReference>
<protein>
    <submittedName>
        <fullName evidence="8">FAD-linked oxidase</fullName>
    </submittedName>
</protein>